<evidence type="ECO:0000313" key="2">
    <source>
        <dbReference type="Proteomes" id="UP000186004"/>
    </source>
</evidence>
<evidence type="ECO:0000313" key="1">
    <source>
        <dbReference type="EMBL" id="SIR91959.1"/>
    </source>
</evidence>
<dbReference type="AlphaFoldDB" id="A0A1N7EV75"/>
<protein>
    <submittedName>
        <fullName evidence="1">Uncharacterized protein</fullName>
    </submittedName>
</protein>
<name>A0A1N7EV75_9ACTN</name>
<proteinExistence type="predicted"/>
<keyword evidence="2" id="KW-1185">Reference proteome</keyword>
<gene>
    <name evidence="1" type="ORF">SAMN05444858_12759</name>
</gene>
<organism evidence="1 2">
    <name type="scientific">Micromonospora avicenniae</name>
    <dbReference type="NCBI Taxonomy" id="1198245"/>
    <lineage>
        <taxon>Bacteria</taxon>
        <taxon>Bacillati</taxon>
        <taxon>Actinomycetota</taxon>
        <taxon>Actinomycetes</taxon>
        <taxon>Micromonosporales</taxon>
        <taxon>Micromonosporaceae</taxon>
        <taxon>Micromonospora</taxon>
    </lineage>
</organism>
<dbReference type="Proteomes" id="UP000186004">
    <property type="component" value="Unassembled WGS sequence"/>
</dbReference>
<dbReference type="OrthoDB" id="3390720at2"/>
<reference evidence="1 2" key="1">
    <citation type="submission" date="2017-01" db="EMBL/GenBank/DDBJ databases">
        <authorList>
            <person name="Mah S.A."/>
            <person name="Swanson W.J."/>
            <person name="Moy G.W."/>
            <person name="Vacquier V.D."/>
        </authorList>
    </citation>
    <scope>NUCLEOTIDE SEQUENCE [LARGE SCALE GENOMIC DNA]</scope>
    <source>
        <strain evidence="1 2">DSM 45758</strain>
    </source>
</reference>
<sequence>MAILAEGLDALNVRARAVIEIAQIREPDGYLQAIQLVFTDGLSLTLTVWTDWRLVAELRSQVEMPDYLWPPEAMTRSVIDQTTGPVSEVVPSHNQVGELVEVRFTVGNRRMLVGSFAGDLTIELSQADDGGRR</sequence>
<dbReference type="EMBL" id="FTNF01000027">
    <property type="protein sequence ID" value="SIR91959.1"/>
    <property type="molecule type" value="Genomic_DNA"/>
</dbReference>
<dbReference type="RefSeq" id="WP_076473656.1">
    <property type="nucleotide sequence ID" value="NZ_FTNF01000027.1"/>
</dbReference>
<accession>A0A1N7EV75</accession>